<keyword evidence="1" id="KW-0472">Membrane</keyword>
<comment type="caution">
    <text evidence="3">The sequence shown here is derived from an EMBL/GenBank/DDBJ whole genome shotgun (WGS) entry which is preliminary data.</text>
</comment>
<feature type="chain" id="PRO_5008044777" description="EGF-like domain-containing protein" evidence="2">
    <location>
        <begin position="23"/>
        <end position="226"/>
    </location>
</feature>
<evidence type="ECO:0008006" key="4">
    <source>
        <dbReference type="Google" id="ProtNLM"/>
    </source>
</evidence>
<feature type="transmembrane region" description="Helical" evidence="1">
    <location>
        <begin position="205"/>
        <end position="225"/>
    </location>
</feature>
<keyword evidence="2" id="KW-0732">Signal</keyword>
<accession>A0A175YP07</accession>
<feature type="signal peptide" evidence="2">
    <location>
        <begin position="1"/>
        <end position="22"/>
    </location>
</feature>
<organism evidence="3">
    <name type="scientific">Daucus carota subsp. sativus</name>
    <name type="common">Carrot</name>
    <dbReference type="NCBI Taxonomy" id="79200"/>
    <lineage>
        <taxon>Eukaryota</taxon>
        <taxon>Viridiplantae</taxon>
        <taxon>Streptophyta</taxon>
        <taxon>Embryophyta</taxon>
        <taxon>Tracheophyta</taxon>
        <taxon>Spermatophyta</taxon>
        <taxon>Magnoliopsida</taxon>
        <taxon>eudicotyledons</taxon>
        <taxon>Gunneridae</taxon>
        <taxon>Pentapetalae</taxon>
        <taxon>asterids</taxon>
        <taxon>campanulids</taxon>
        <taxon>Apiales</taxon>
        <taxon>Apiaceae</taxon>
        <taxon>Apioideae</taxon>
        <taxon>Scandiceae</taxon>
        <taxon>Daucinae</taxon>
        <taxon>Daucus</taxon>
        <taxon>Daucus sect. Daucus</taxon>
    </lineage>
</organism>
<gene>
    <name evidence="3" type="ORF">DCAR_027239</name>
</gene>
<reference evidence="3" key="1">
    <citation type="journal article" date="2016" name="Nat. Genet.">
        <title>A high-quality carrot genome assembly provides new insights into carotenoid accumulation and asterid genome evolution.</title>
        <authorList>
            <person name="Iorizzo M."/>
            <person name="Ellison S."/>
            <person name="Senalik D."/>
            <person name="Zeng P."/>
            <person name="Satapoomin P."/>
            <person name="Huang J."/>
            <person name="Bowman M."/>
            <person name="Iovene M."/>
            <person name="Sanseverino W."/>
            <person name="Cavagnaro P."/>
            <person name="Yildiz M."/>
            <person name="Macko-Podgorni A."/>
            <person name="Moranska E."/>
            <person name="Grzebelus E."/>
            <person name="Grzebelus D."/>
            <person name="Ashrafi H."/>
            <person name="Zheng Z."/>
            <person name="Cheng S."/>
            <person name="Spooner D."/>
            <person name="Van Deynze A."/>
            <person name="Simon P."/>
        </authorList>
    </citation>
    <scope>NUCLEOTIDE SEQUENCE [LARGE SCALE GENOMIC DNA]</scope>
    <source>
        <tissue evidence="3">Leaf</tissue>
    </source>
</reference>
<dbReference type="EMBL" id="LNRQ01000008">
    <property type="protein sequence ID" value="KZM85339.1"/>
    <property type="molecule type" value="Genomic_DNA"/>
</dbReference>
<dbReference type="OMA" id="CTIKMEC"/>
<evidence type="ECO:0000256" key="1">
    <source>
        <dbReference type="SAM" id="Phobius"/>
    </source>
</evidence>
<evidence type="ECO:0000313" key="3">
    <source>
        <dbReference type="EMBL" id="KZM85339.1"/>
    </source>
</evidence>
<evidence type="ECO:0000256" key="2">
    <source>
        <dbReference type="SAM" id="SignalP"/>
    </source>
</evidence>
<dbReference type="AlphaFoldDB" id="A0A175YP07"/>
<dbReference type="Gramene" id="KZM85339">
    <property type="protein sequence ID" value="KZM85339"/>
    <property type="gene ID" value="DCAR_027239"/>
</dbReference>
<dbReference type="STRING" id="79200.A0A175YP07"/>
<keyword evidence="1" id="KW-1133">Transmembrane helix</keyword>
<name>A0A175YP07_DAUCS</name>
<keyword evidence="1" id="KW-0812">Transmembrane</keyword>
<proteinExistence type="predicted"/>
<sequence length="226" mass="24876">MAHTTTFIFVALLFLFLQTCWCDTIDDLNLAPIFSPIFDNVCKAVECGKGSCKASQNSTFFFSCECEPGWKQSFSDDDGDFRFLPCIIPNCSMDYSCTHTKAPAPAPVQDEDKPTNASIFDPCRWADCGGGKCNKTAQFQYTCQCEKDYYNLLNATYLPCLRDCALGADCANLGISILKPSSSASPSTLPDKNSNRGATYHDCNVFLFLFSLSISLAIIVPKVLFI</sequence>
<dbReference type="PANTHER" id="PTHR33881:SF7">
    <property type="entry name" value="NEUROGENIC LOCUS NOTCH-LIKE PROTEIN"/>
    <property type="match status" value="1"/>
</dbReference>
<dbReference type="PANTHER" id="PTHR33881">
    <property type="entry name" value="NEUROGENIC LOCUS NOTCH-LIKE PROTEIN"/>
    <property type="match status" value="1"/>
</dbReference>
<protein>
    <recommendedName>
        <fullName evidence="4">EGF-like domain-containing protein</fullName>
    </recommendedName>
</protein>